<evidence type="ECO:0000313" key="3">
    <source>
        <dbReference type="Proteomes" id="UP000184171"/>
    </source>
</evidence>
<dbReference type="STRING" id="1122189.SAMN02745165_01147"/>
<feature type="chain" id="PRO_5012680516" description="DUF5666 domain-containing protein" evidence="1">
    <location>
        <begin position="25"/>
        <end position="152"/>
    </location>
</feature>
<accession>A0A1M6F3Z7</accession>
<evidence type="ECO:0000313" key="2">
    <source>
        <dbReference type="EMBL" id="SHI92392.1"/>
    </source>
</evidence>
<protein>
    <recommendedName>
        <fullName evidence="4">DUF5666 domain-containing protein</fullName>
    </recommendedName>
</protein>
<evidence type="ECO:0000256" key="1">
    <source>
        <dbReference type="SAM" id="SignalP"/>
    </source>
</evidence>
<dbReference type="Proteomes" id="UP000184171">
    <property type="component" value="Unassembled WGS sequence"/>
</dbReference>
<organism evidence="2 3">
    <name type="scientific">Malonomonas rubra DSM 5091</name>
    <dbReference type="NCBI Taxonomy" id="1122189"/>
    <lineage>
        <taxon>Bacteria</taxon>
        <taxon>Pseudomonadati</taxon>
        <taxon>Thermodesulfobacteriota</taxon>
        <taxon>Desulfuromonadia</taxon>
        <taxon>Desulfuromonadales</taxon>
        <taxon>Geopsychrobacteraceae</taxon>
        <taxon>Malonomonas</taxon>
    </lineage>
</organism>
<sequence>MSKRTFVCLSLFVALSIAAGVVYASTSLTVPQLAKDIVTVEKQKIALTGTIAGACRSGCKVWLVEGRYKKGDPVILVWAKDNAFKFRTDATGRQVKLEGFAVGQYIDLCATEKKQEEGMKEGESCPKPEVLEKTKEKQLESITFFATSVEYL</sequence>
<gene>
    <name evidence="2" type="ORF">SAMN02745165_01147</name>
</gene>
<keyword evidence="1" id="KW-0732">Signal</keyword>
<dbReference type="AlphaFoldDB" id="A0A1M6F3Z7"/>
<feature type="signal peptide" evidence="1">
    <location>
        <begin position="1"/>
        <end position="24"/>
    </location>
</feature>
<reference evidence="2 3" key="1">
    <citation type="submission" date="2016-11" db="EMBL/GenBank/DDBJ databases">
        <authorList>
            <person name="Jaros S."/>
            <person name="Januszkiewicz K."/>
            <person name="Wedrychowicz H."/>
        </authorList>
    </citation>
    <scope>NUCLEOTIDE SEQUENCE [LARGE SCALE GENOMIC DNA]</scope>
    <source>
        <strain evidence="2 3">DSM 5091</strain>
    </source>
</reference>
<name>A0A1M6F3Z7_MALRU</name>
<dbReference type="RefSeq" id="WP_072906632.1">
    <property type="nucleotide sequence ID" value="NZ_FQZT01000003.1"/>
</dbReference>
<evidence type="ECO:0008006" key="4">
    <source>
        <dbReference type="Google" id="ProtNLM"/>
    </source>
</evidence>
<keyword evidence="3" id="KW-1185">Reference proteome</keyword>
<proteinExistence type="predicted"/>
<dbReference type="EMBL" id="FQZT01000003">
    <property type="protein sequence ID" value="SHI92392.1"/>
    <property type="molecule type" value="Genomic_DNA"/>
</dbReference>